<name>A0A316X2M8_9FLAO</name>
<gene>
    <name evidence="1" type="ORF">C1638_001845</name>
</gene>
<dbReference type="OrthoDB" id="1362060at2"/>
<evidence type="ECO:0000313" key="2">
    <source>
        <dbReference type="Proteomes" id="UP000236182"/>
    </source>
</evidence>
<dbReference type="Proteomes" id="UP000236182">
    <property type="component" value="Unassembled WGS sequence"/>
</dbReference>
<sequence>MKKMMIGFSLVLYVAAWGQKKPAQSNKLVLYSYQTFGCDNKGYFDPSKYKKEEIDGTYKLLYPLDWSPFSSLIVFSPSKFDDIRSNSNHLLQQAEKDYLKRKKELLDLKTMDLPIWKKQQEEAMKLLENEYQLRKELLMAYSDPQSLKNSKFYNTCKEYIDAITTNDKQKMYSVWKSLFEQKNNEETYSGTKDVFNAKWNDQRKDDFALIDLINAFSNCANHSFRTKVDEEGTLFKAFEKVFVKLKRDCDEP</sequence>
<protein>
    <submittedName>
        <fullName evidence="1">Uncharacterized protein</fullName>
    </submittedName>
</protein>
<keyword evidence="2" id="KW-1185">Reference proteome</keyword>
<dbReference type="EMBL" id="PPEI02000001">
    <property type="protein sequence ID" value="PWN68122.1"/>
    <property type="molecule type" value="Genomic_DNA"/>
</dbReference>
<reference evidence="1" key="1">
    <citation type="submission" date="2018-04" db="EMBL/GenBank/DDBJ databases">
        <title>Draft Genome Sequences of Chryseobacterium lactis NCTC11390T isolated from milk, Chryseobacterium oncorhynchi 701B-08T from rainbow trout, and Chryseobacterium viscerum 687B-08T from diseased fish.</title>
        <authorList>
            <person name="Jeong J.-J."/>
            <person name="Lee Y.J."/>
            <person name="Pathiraja D."/>
            <person name="Park B."/>
            <person name="Choi I.-G."/>
            <person name="Kim K.D."/>
        </authorList>
    </citation>
    <scope>NUCLEOTIDE SEQUENCE [LARGE SCALE GENOMIC DNA]</scope>
    <source>
        <strain evidence="1">701B-08</strain>
    </source>
</reference>
<organism evidence="1 2">
    <name type="scientific">Chryseobacterium oncorhynchi</name>
    <dbReference type="NCBI Taxonomy" id="741074"/>
    <lineage>
        <taxon>Bacteria</taxon>
        <taxon>Pseudomonadati</taxon>
        <taxon>Bacteroidota</taxon>
        <taxon>Flavobacteriia</taxon>
        <taxon>Flavobacteriales</taxon>
        <taxon>Weeksellaceae</taxon>
        <taxon>Chryseobacterium group</taxon>
        <taxon>Chryseobacterium</taxon>
    </lineage>
</organism>
<evidence type="ECO:0000313" key="1">
    <source>
        <dbReference type="EMBL" id="PWN68122.1"/>
    </source>
</evidence>
<comment type="caution">
    <text evidence="1">The sequence shown here is derived from an EMBL/GenBank/DDBJ whole genome shotgun (WGS) entry which is preliminary data.</text>
</comment>
<dbReference type="AlphaFoldDB" id="A0A316X2M8"/>
<accession>A0A316X2M8</accession>
<proteinExistence type="predicted"/>